<dbReference type="CDD" id="cd03137">
    <property type="entry name" value="GATase1_AraC_1"/>
    <property type="match status" value="1"/>
</dbReference>
<evidence type="ECO:0000256" key="2">
    <source>
        <dbReference type="ARBA" id="ARBA00023163"/>
    </source>
</evidence>
<dbReference type="EMBL" id="JANUHA010000024">
    <property type="protein sequence ID" value="MCS0599205.1"/>
    <property type="molecule type" value="Genomic_DNA"/>
</dbReference>
<dbReference type="InterPro" id="IPR009057">
    <property type="entry name" value="Homeodomain-like_sf"/>
</dbReference>
<dbReference type="Gene3D" id="3.40.50.880">
    <property type="match status" value="1"/>
</dbReference>
<name>A0ABT2ATD8_9BURK</name>
<organism evidence="4 5">
    <name type="scientific">Massilia agri</name>
    <dbReference type="NCBI Taxonomy" id="1886785"/>
    <lineage>
        <taxon>Bacteria</taxon>
        <taxon>Pseudomonadati</taxon>
        <taxon>Pseudomonadota</taxon>
        <taxon>Betaproteobacteria</taxon>
        <taxon>Burkholderiales</taxon>
        <taxon>Oxalobacteraceae</taxon>
        <taxon>Telluria group</taxon>
        <taxon>Massilia</taxon>
    </lineage>
</organism>
<dbReference type="PROSITE" id="PS01124">
    <property type="entry name" value="HTH_ARAC_FAMILY_2"/>
    <property type="match status" value="1"/>
</dbReference>
<gene>
    <name evidence="4" type="ORF">NX780_22925</name>
</gene>
<dbReference type="InterPro" id="IPR018060">
    <property type="entry name" value="HTH_AraC"/>
</dbReference>
<dbReference type="PANTHER" id="PTHR43130:SF3">
    <property type="entry name" value="HTH-TYPE TRANSCRIPTIONAL REGULATOR RV1931C"/>
    <property type="match status" value="1"/>
</dbReference>
<accession>A0ABT2ATD8</accession>
<feature type="domain" description="HTH araC/xylS-type" evidence="3">
    <location>
        <begin position="212"/>
        <end position="310"/>
    </location>
</feature>
<dbReference type="InterPro" id="IPR029062">
    <property type="entry name" value="Class_I_gatase-like"/>
</dbReference>
<dbReference type="Proteomes" id="UP001206572">
    <property type="component" value="Unassembled WGS sequence"/>
</dbReference>
<dbReference type="Pfam" id="PF01965">
    <property type="entry name" value="DJ-1_PfpI"/>
    <property type="match status" value="1"/>
</dbReference>
<evidence type="ECO:0000256" key="1">
    <source>
        <dbReference type="ARBA" id="ARBA00023015"/>
    </source>
</evidence>
<dbReference type="SMART" id="SM00342">
    <property type="entry name" value="HTH_ARAC"/>
    <property type="match status" value="1"/>
</dbReference>
<protein>
    <submittedName>
        <fullName evidence="4">Helix-turn-helix domain-containing protein</fullName>
    </submittedName>
</protein>
<dbReference type="InterPro" id="IPR002818">
    <property type="entry name" value="DJ-1/PfpI"/>
</dbReference>
<evidence type="ECO:0000313" key="4">
    <source>
        <dbReference type="EMBL" id="MCS0599205.1"/>
    </source>
</evidence>
<evidence type="ECO:0000259" key="3">
    <source>
        <dbReference type="PROSITE" id="PS01124"/>
    </source>
</evidence>
<dbReference type="RefSeq" id="WP_258830206.1">
    <property type="nucleotide sequence ID" value="NZ_JANUHA010000024.1"/>
</dbReference>
<keyword evidence="1" id="KW-0805">Transcription regulation</keyword>
<evidence type="ECO:0000313" key="5">
    <source>
        <dbReference type="Proteomes" id="UP001206572"/>
    </source>
</evidence>
<keyword evidence="5" id="KW-1185">Reference proteome</keyword>
<dbReference type="SUPFAM" id="SSF46689">
    <property type="entry name" value="Homeodomain-like"/>
    <property type="match status" value="2"/>
</dbReference>
<dbReference type="SUPFAM" id="SSF52317">
    <property type="entry name" value="Class I glutamine amidotransferase-like"/>
    <property type="match status" value="1"/>
</dbReference>
<dbReference type="Gene3D" id="1.10.10.60">
    <property type="entry name" value="Homeodomain-like"/>
    <property type="match status" value="1"/>
</dbReference>
<proteinExistence type="predicted"/>
<reference evidence="4 5" key="1">
    <citation type="submission" date="2022-08" db="EMBL/GenBank/DDBJ databases">
        <title>Reclassification of Massilia species as members of the genera Telluria, Duganella, Pseudoduganella, Mokoshia gen. nov. and Zemynaea gen. nov. using orthogonal and non-orthogonal genome-based approaches.</title>
        <authorList>
            <person name="Bowman J.P."/>
        </authorList>
    </citation>
    <scope>NUCLEOTIDE SEQUENCE [LARGE SCALE GENOMIC DNA]</scope>
    <source>
        <strain evidence="4 5">JCM 31661</strain>
    </source>
</reference>
<sequence>MSGIHRIAILAYRGVVPFDLAMPLETFARVRDAQGAPAYAVRVCIDGAGADTGHFSIASPWTLEDAASADTVVVPGMYDPRDIPASVCASVAEAARRGARIVSICSGSFVLAAAGVLAGRRATTHWSGAAELAARYPDVAVLPNVLYAEDGNVFTSGGATAGLDLCLYLVRRDHGSAAAAEAARMALVPLVREGGQAQFVKSGEASPAGSLAPLVEWARTQRTGSLGVDALARRAGISVRTLTRRFREQMGTSPQKFLLALSIDQAKAMLETTRMPVDLISDRCGFNSAVTFRTAFTRLVGIAPSRYRKAFRDA</sequence>
<dbReference type="InterPro" id="IPR052158">
    <property type="entry name" value="INH-QAR"/>
</dbReference>
<dbReference type="PANTHER" id="PTHR43130">
    <property type="entry name" value="ARAC-FAMILY TRANSCRIPTIONAL REGULATOR"/>
    <property type="match status" value="1"/>
</dbReference>
<dbReference type="Pfam" id="PF12833">
    <property type="entry name" value="HTH_18"/>
    <property type="match status" value="1"/>
</dbReference>
<keyword evidence="2" id="KW-0804">Transcription</keyword>
<comment type="caution">
    <text evidence="4">The sequence shown here is derived from an EMBL/GenBank/DDBJ whole genome shotgun (WGS) entry which is preliminary data.</text>
</comment>